<dbReference type="SUPFAM" id="SSF57850">
    <property type="entry name" value="RING/U-box"/>
    <property type="match status" value="1"/>
</dbReference>
<dbReference type="SMART" id="SM00184">
    <property type="entry name" value="RING"/>
    <property type="match status" value="1"/>
</dbReference>
<dbReference type="PROSITE" id="PS50089">
    <property type="entry name" value="ZF_RING_2"/>
    <property type="match status" value="1"/>
</dbReference>
<feature type="region of interest" description="Disordered" evidence="2">
    <location>
        <begin position="314"/>
        <end position="374"/>
    </location>
</feature>
<protein>
    <recommendedName>
        <fullName evidence="4">RING-type domain-containing protein</fullName>
    </recommendedName>
</protein>
<evidence type="ECO:0000313" key="5">
    <source>
        <dbReference type="EMBL" id="CAD9695737.1"/>
    </source>
</evidence>
<keyword evidence="3" id="KW-0812">Transmembrane</keyword>
<feature type="transmembrane region" description="Helical" evidence="3">
    <location>
        <begin position="115"/>
        <end position="137"/>
    </location>
</feature>
<gene>
    <name evidence="5" type="ORF">RMAR1173_LOCUS13266</name>
</gene>
<name>A0A7S2SC38_9STRA</name>
<evidence type="ECO:0000256" key="2">
    <source>
        <dbReference type="SAM" id="MobiDB-lite"/>
    </source>
</evidence>
<feature type="region of interest" description="Disordered" evidence="2">
    <location>
        <begin position="32"/>
        <end position="58"/>
    </location>
</feature>
<feature type="transmembrane region" description="Helical" evidence="3">
    <location>
        <begin position="157"/>
        <end position="175"/>
    </location>
</feature>
<evidence type="ECO:0000256" key="1">
    <source>
        <dbReference type="PROSITE-ProRule" id="PRU00175"/>
    </source>
</evidence>
<dbReference type="Gene3D" id="3.30.40.10">
    <property type="entry name" value="Zinc/RING finger domain, C3HC4 (zinc finger)"/>
    <property type="match status" value="1"/>
</dbReference>
<dbReference type="AlphaFoldDB" id="A0A7S2SC38"/>
<dbReference type="PANTHER" id="PTHR46225:SF19">
    <property type="entry name" value="RING-TYPE DOMAIN-CONTAINING PROTEIN"/>
    <property type="match status" value="1"/>
</dbReference>
<dbReference type="EMBL" id="HBHJ01020023">
    <property type="protein sequence ID" value="CAD9695737.1"/>
    <property type="molecule type" value="Transcribed_RNA"/>
</dbReference>
<evidence type="ECO:0000256" key="3">
    <source>
        <dbReference type="SAM" id="Phobius"/>
    </source>
</evidence>
<accession>A0A7S2SC38</accession>
<keyword evidence="3" id="KW-1133">Transmembrane helix</keyword>
<feature type="transmembrane region" description="Helical" evidence="3">
    <location>
        <begin position="76"/>
        <end position="100"/>
    </location>
</feature>
<dbReference type="Pfam" id="PF13639">
    <property type="entry name" value="zf-RING_2"/>
    <property type="match status" value="1"/>
</dbReference>
<keyword evidence="1" id="KW-0863">Zinc-finger</keyword>
<dbReference type="InterPro" id="IPR001841">
    <property type="entry name" value="Znf_RING"/>
</dbReference>
<feature type="compositionally biased region" description="Basic and acidic residues" evidence="2">
    <location>
        <begin position="320"/>
        <end position="333"/>
    </location>
</feature>
<sequence>MAGTSTPLDQLATDEALAMRLQRQIAEELDTTPLMGSQRGQTAGMPQAGRRRPAPGRAAQDVRSNLVREFTSSWSAVAMLAFLYVPQVIAGNIVLCLYWTNPDVCDRVHQLKWKIWAIVAMARMMFHLMTVTLIVALTPIADPASRVMRYLNTAKNFVDGVGLLWFLLGNMWLFGDDGSSGTCHHPTQSPIYVLSLSMLIINYLHICLPCVVAILLIPILCFCLPCLLNVLRYLRVADEAGATAQAIEKLPLQPFGAIQAETAEVDTTCPICLGTFEKDMEVRVLPCKHFFHPQCVDEWLRLNSTCPSCRLDITSPPGEQGRRSDSGADRDGIELAPTASQSRGTVALLPPSPQTPDERSADADADMDQRLDIV</sequence>
<keyword evidence="1" id="KW-0862">Zinc</keyword>
<proteinExistence type="predicted"/>
<dbReference type="InterPro" id="IPR013083">
    <property type="entry name" value="Znf_RING/FYVE/PHD"/>
</dbReference>
<feature type="domain" description="RING-type" evidence="4">
    <location>
        <begin position="269"/>
        <end position="310"/>
    </location>
</feature>
<dbReference type="PANTHER" id="PTHR46225">
    <property type="entry name" value="C3H4 TYPE ZINC FINGER PROTEIN"/>
    <property type="match status" value="1"/>
</dbReference>
<organism evidence="5">
    <name type="scientific">Rhizochromulina marina</name>
    <dbReference type="NCBI Taxonomy" id="1034831"/>
    <lineage>
        <taxon>Eukaryota</taxon>
        <taxon>Sar</taxon>
        <taxon>Stramenopiles</taxon>
        <taxon>Ochrophyta</taxon>
        <taxon>Dictyochophyceae</taxon>
        <taxon>Rhizochromulinales</taxon>
        <taxon>Rhizochromulina</taxon>
    </lineage>
</organism>
<keyword evidence="3" id="KW-0472">Membrane</keyword>
<keyword evidence="1" id="KW-0479">Metal-binding</keyword>
<feature type="transmembrane region" description="Helical" evidence="3">
    <location>
        <begin position="195"/>
        <end position="228"/>
    </location>
</feature>
<feature type="compositionally biased region" description="Basic and acidic residues" evidence="2">
    <location>
        <begin position="356"/>
        <end position="374"/>
    </location>
</feature>
<reference evidence="5" key="1">
    <citation type="submission" date="2021-01" db="EMBL/GenBank/DDBJ databases">
        <authorList>
            <person name="Corre E."/>
            <person name="Pelletier E."/>
            <person name="Niang G."/>
            <person name="Scheremetjew M."/>
            <person name="Finn R."/>
            <person name="Kale V."/>
            <person name="Holt S."/>
            <person name="Cochrane G."/>
            <person name="Meng A."/>
            <person name="Brown T."/>
            <person name="Cohen L."/>
        </authorList>
    </citation>
    <scope>NUCLEOTIDE SEQUENCE</scope>
    <source>
        <strain evidence="5">CCMP1243</strain>
    </source>
</reference>
<dbReference type="CDD" id="cd16454">
    <property type="entry name" value="RING-H2_PA-TM-RING"/>
    <property type="match status" value="1"/>
</dbReference>
<evidence type="ECO:0000259" key="4">
    <source>
        <dbReference type="PROSITE" id="PS50089"/>
    </source>
</evidence>
<dbReference type="GO" id="GO:0008270">
    <property type="term" value="F:zinc ion binding"/>
    <property type="evidence" value="ECO:0007669"/>
    <property type="project" value="UniProtKB-KW"/>
</dbReference>